<sequence length="590" mass="64005">MCLRLYCPLRQSVSAPCSCLFIRVPSPCGHVAVLSFGPPRSVVGVDYPSLSDRLPFLPGFRSAVDHTSQCITSSCTPIERLHRPRKSRPSSLLASPPVLSSVLSVHQSYATGGPQFTTPALAAHFLPLLLPSPVCVPRCFSFAPFSLLPGSCLSSISSLLQVTMAKVKQVGLLAAGCQPWNKDVCAASGDRFAYCATLAIYIYQLDQQYNEFKLRSIMSEHKKTITAISWCPDNPDLFASASADNLLIVWNVSEQKAVARLDSTKGIPASVSWCWNFTDGVAFVSQRGPLYIWVYGGLDPGVTVHKEAHSFLSDICLFRWHPTKKGKLVFGHTDGSLSVFQPVSNLHNGIRLVDSEALACITSFCFPSAAASVQCLAWVPSAPGMFITGDSQVGVLRVWNVSRSTPLDSFKLKKTGFHALHVLNSPLAKKAQSSFSPSKSQHTSSTSEAVPPPTLSQNRSFSLPPGHAVCCFMDGGVGLYDMGAKKWDFLRDLGHVETIFDCKFKPDDHNLLATASFDGTIKIWDTNTLTAVYTSPGNEGVVYSLSWAPGDLNCIAGATSRNGAFIWDVRKGKIITRFNEVTLTLCAKLL</sequence>
<dbReference type="Gene3D" id="2.130.10.10">
    <property type="entry name" value="YVTN repeat-like/Quinoprotein amine dehydrogenase"/>
    <property type="match status" value="3"/>
</dbReference>
<reference evidence="5 6" key="1">
    <citation type="submission" date="2019-01" db="EMBL/GenBank/DDBJ databases">
        <title>A chromosome-scale genome assembly of the yellow perch, Perca flavescens.</title>
        <authorList>
            <person name="Feron R."/>
            <person name="Morvezen R."/>
            <person name="Bestin A."/>
            <person name="Haffray P."/>
            <person name="Klopp C."/>
            <person name="Zahm M."/>
            <person name="Cabau C."/>
            <person name="Roques C."/>
            <person name="Donnadieu C."/>
            <person name="Bouchez O."/>
            <person name="Christie M."/>
            <person name="Larson W."/>
            <person name="Guiguen Y."/>
        </authorList>
    </citation>
    <scope>NUCLEOTIDE SEQUENCE [LARGE SCALE GENOMIC DNA]</scope>
    <source>
        <strain evidence="5">YP-PL-M2</strain>
        <tissue evidence="5">Blood</tissue>
    </source>
</reference>
<dbReference type="PROSITE" id="PS50294">
    <property type="entry name" value="WD_REPEATS_REGION"/>
    <property type="match status" value="2"/>
</dbReference>
<dbReference type="InterPro" id="IPR001680">
    <property type="entry name" value="WD40_rpt"/>
</dbReference>
<dbReference type="AlphaFoldDB" id="A0A484DN03"/>
<gene>
    <name evidence="5" type="ORF">EPR50_G00021360</name>
</gene>
<proteinExistence type="predicted"/>
<dbReference type="PROSITE" id="PS50082">
    <property type="entry name" value="WD_REPEATS_2"/>
    <property type="match status" value="2"/>
</dbReference>
<organism evidence="5 6">
    <name type="scientific">Perca flavescens</name>
    <name type="common">American yellow perch</name>
    <name type="synonym">Morone flavescens</name>
    <dbReference type="NCBI Taxonomy" id="8167"/>
    <lineage>
        <taxon>Eukaryota</taxon>
        <taxon>Metazoa</taxon>
        <taxon>Chordata</taxon>
        <taxon>Craniata</taxon>
        <taxon>Vertebrata</taxon>
        <taxon>Euteleostomi</taxon>
        <taxon>Actinopterygii</taxon>
        <taxon>Neopterygii</taxon>
        <taxon>Teleostei</taxon>
        <taxon>Neoteleostei</taxon>
        <taxon>Acanthomorphata</taxon>
        <taxon>Eupercaria</taxon>
        <taxon>Perciformes</taxon>
        <taxon>Percoidei</taxon>
        <taxon>Percidae</taxon>
        <taxon>Percinae</taxon>
        <taxon>Perca</taxon>
    </lineage>
</organism>
<evidence type="ECO:0000313" key="5">
    <source>
        <dbReference type="EMBL" id="TDH16632.1"/>
    </source>
</evidence>
<dbReference type="PANTHER" id="PTHR44464">
    <property type="entry name" value="WD REPEAT-CONTAINING PROTEIN 17"/>
    <property type="match status" value="1"/>
</dbReference>
<evidence type="ECO:0000256" key="2">
    <source>
        <dbReference type="ARBA" id="ARBA00022737"/>
    </source>
</evidence>
<dbReference type="SMART" id="SM00320">
    <property type="entry name" value="WD40"/>
    <property type="match status" value="5"/>
</dbReference>
<keyword evidence="2" id="KW-0677">Repeat</keyword>
<feature type="region of interest" description="Disordered" evidence="4">
    <location>
        <begin position="432"/>
        <end position="459"/>
    </location>
</feature>
<dbReference type="PROSITE" id="PS00678">
    <property type="entry name" value="WD_REPEATS_1"/>
    <property type="match status" value="1"/>
</dbReference>
<dbReference type="STRING" id="8167.A0A484DN03"/>
<evidence type="ECO:0000256" key="4">
    <source>
        <dbReference type="SAM" id="MobiDB-lite"/>
    </source>
</evidence>
<dbReference type="PANTHER" id="PTHR44464:SF1">
    <property type="entry name" value="WD REPEAT-CONTAINING PROTEIN 17"/>
    <property type="match status" value="1"/>
</dbReference>
<dbReference type="InterPro" id="IPR011047">
    <property type="entry name" value="Quinoprotein_ADH-like_sf"/>
</dbReference>
<evidence type="ECO:0008006" key="7">
    <source>
        <dbReference type="Google" id="ProtNLM"/>
    </source>
</evidence>
<dbReference type="EMBL" id="SCKG01000002">
    <property type="protein sequence ID" value="TDH16632.1"/>
    <property type="molecule type" value="Genomic_DNA"/>
</dbReference>
<feature type="repeat" description="WD" evidence="3">
    <location>
        <begin position="492"/>
        <end position="534"/>
    </location>
</feature>
<comment type="caution">
    <text evidence="5">The sequence shown here is derived from an EMBL/GenBank/DDBJ whole genome shotgun (WGS) entry which is preliminary data.</text>
</comment>
<dbReference type="Proteomes" id="UP000295070">
    <property type="component" value="Chromosome 2"/>
</dbReference>
<keyword evidence="6" id="KW-1185">Reference proteome</keyword>
<dbReference type="SUPFAM" id="SSF50998">
    <property type="entry name" value="Quinoprotein alcohol dehydrogenase-like"/>
    <property type="match status" value="1"/>
</dbReference>
<protein>
    <recommendedName>
        <fullName evidence="7">Anaphase-promoting complex subunit 4 WD40 domain-containing protein</fullName>
    </recommendedName>
</protein>
<keyword evidence="1 3" id="KW-0853">WD repeat</keyword>
<dbReference type="Pfam" id="PF00400">
    <property type="entry name" value="WD40"/>
    <property type="match status" value="2"/>
</dbReference>
<dbReference type="InterPro" id="IPR015943">
    <property type="entry name" value="WD40/YVTN_repeat-like_dom_sf"/>
</dbReference>
<dbReference type="InterPro" id="IPR019775">
    <property type="entry name" value="WD40_repeat_CS"/>
</dbReference>
<evidence type="ECO:0000313" key="6">
    <source>
        <dbReference type="Proteomes" id="UP000295070"/>
    </source>
</evidence>
<evidence type="ECO:0000256" key="1">
    <source>
        <dbReference type="ARBA" id="ARBA00022574"/>
    </source>
</evidence>
<accession>A0A484DN03</accession>
<feature type="repeat" description="WD" evidence="3">
    <location>
        <begin position="218"/>
        <end position="260"/>
    </location>
</feature>
<name>A0A484DN03_PERFV</name>
<evidence type="ECO:0000256" key="3">
    <source>
        <dbReference type="PROSITE-ProRule" id="PRU00221"/>
    </source>
</evidence>
<feature type="compositionally biased region" description="Low complexity" evidence="4">
    <location>
        <begin position="433"/>
        <end position="447"/>
    </location>
</feature>